<dbReference type="Pfam" id="PF13514">
    <property type="entry name" value="AAA_27"/>
    <property type="match status" value="1"/>
</dbReference>
<feature type="coiled-coil region" evidence="1">
    <location>
        <begin position="375"/>
        <end position="405"/>
    </location>
</feature>
<keyword evidence="2" id="KW-0812">Transmembrane</keyword>
<feature type="transmembrane region" description="Helical" evidence="2">
    <location>
        <begin position="458"/>
        <end position="475"/>
    </location>
</feature>
<dbReference type="RefSeq" id="WP_062444180.1">
    <property type="nucleotide sequence ID" value="NZ_BMCJ01000001.1"/>
</dbReference>
<reference evidence="5" key="1">
    <citation type="journal article" date="2019" name="Int. J. Syst. Evol. Microbiol.">
        <title>The Global Catalogue of Microorganisms (GCM) 10K type strain sequencing project: providing services to taxonomists for standard genome sequencing and annotation.</title>
        <authorList>
            <consortium name="The Broad Institute Genomics Platform"/>
            <consortium name="The Broad Institute Genome Sequencing Center for Infectious Disease"/>
            <person name="Wu L."/>
            <person name="Ma J."/>
        </authorList>
    </citation>
    <scope>NUCLEOTIDE SEQUENCE [LARGE SCALE GENOMIC DNA]</scope>
    <source>
        <strain evidence="5">CCM 7282</strain>
    </source>
</reference>
<evidence type="ECO:0000313" key="4">
    <source>
        <dbReference type="EMBL" id="GGC73798.1"/>
    </source>
</evidence>
<feature type="coiled-coil region" evidence="1">
    <location>
        <begin position="181"/>
        <end position="239"/>
    </location>
</feature>
<accession>A0ABQ1NH98</accession>
<gene>
    <name evidence="4" type="primary">yhaN</name>
    <name evidence="4" type="ORF">GCM10007216_00580</name>
</gene>
<sequence length="975" mass="113832">MKITYIHIYGFGKWQNFTLHLEKTNFPIMIGKNEAGKSTIQKFILFVLFGLPPKQREFYQPKTGGTVGGRMELLLDHGEKMMVERLHDRNNGAAVCLFPDGTVKDESHLQALLGMGRNTYEAIFSFEAADLTDLHKIDQNDLGETLLNIGLTGSTRINETEKTLVQQLSERFRPQGKKPPINQRLQELDKINEQLKEMEREEASYQQLNNEQQETKGHLELLRHQKETIQEDLFRLQRLLQVKDVVLAYHQYANSSTDNPIEFPVDGKERLHALKDQLLPLESEQQLLLQRIQENEQKLKKLHSASLSQELIEDMEQLSAALPGIQDSIRKEEHLNDRIREYEYNVGRELTELDIELTQEALANYDFPFYLEEEWVQAARQKERLEGDEERLKEQERHLSAEEKHIEDRRAVWEGQLLEERSYHHCIADLEAFEQKQRRGGENEGPSSDKRQRQAKQTFGLTVGLAVIGLIAAWLLSSLPVAMFALLMLIGGYYIYRQSTSLGAELSQDSGVSNLSEEEYHLNRQKLDQHEKASYELEHLQEQWQRSSVERMKLEEQKQSLRSRRERLNQLIEEQRKQYPFLLEISPVHWVRLYHAVKPLQEQYRQALELKQEVASLENEQKKYTVQLETFLTNAGWEWNDNQLSALIGYFHEGEKVIQEIDRDRVRLETDIEDLREKKKQLEIRMLPFKREKNSLLEAAGSDKEQAFLQIAEAAEAERKRRDKREDLRRQLTTILKKDDIEDYQVLEKVPDYQLLEQQLTELQEKIQQVEVERDSRRQELADLHNKLSKLEHAATFSEQRHQLQAKRDELQAEAREWAVLQTAYKMLLQTKEVYQHTYLPDVLDRASDWFSRLTGDAHHRVYFHPERGDLQIESSDGFRFSASELSRGTADQLYVALRLSLSAVLSREDRLPFLIDDAFVHFDPTRTGVMMDIIEELTVSHQVFLFTTRGDLADKMSGAVTIKLSDRIAGGLAN</sequence>
<dbReference type="PANTHER" id="PTHR41259:SF1">
    <property type="entry name" value="DOUBLE-STRAND BREAK REPAIR RAD50 ATPASE, PUTATIVE-RELATED"/>
    <property type="match status" value="1"/>
</dbReference>
<dbReference type="InterPro" id="IPR038734">
    <property type="entry name" value="YhaN_AAA"/>
</dbReference>
<evidence type="ECO:0000256" key="1">
    <source>
        <dbReference type="SAM" id="Coils"/>
    </source>
</evidence>
<keyword evidence="2" id="KW-0472">Membrane</keyword>
<proteinExistence type="predicted"/>
<dbReference type="SUPFAM" id="SSF52540">
    <property type="entry name" value="P-loop containing nucleoside triphosphate hydrolases"/>
    <property type="match status" value="1"/>
</dbReference>
<keyword evidence="5" id="KW-1185">Reference proteome</keyword>
<evidence type="ECO:0000259" key="3">
    <source>
        <dbReference type="Pfam" id="PF13514"/>
    </source>
</evidence>
<organism evidence="4 5">
    <name type="scientific">Thalassobacillus devorans</name>
    <dbReference type="NCBI Taxonomy" id="279813"/>
    <lineage>
        <taxon>Bacteria</taxon>
        <taxon>Bacillati</taxon>
        <taxon>Bacillota</taxon>
        <taxon>Bacilli</taxon>
        <taxon>Bacillales</taxon>
        <taxon>Bacillaceae</taxon>
        <taxon>Thalassobacillus</taxon>
    </lineage>
</organism>
<feature type="domain" description="YhaN AAA" evidence="3">
    <location>
        <begin position="1"/>
        <end position="200"/>
    </location>
</feature>
<protein>
    <recommendedName>
        <fullName evidence="3">YhaN AAA domain-containing protein</fullName>
    </recommendedName>
</protein>
<dbReference type="Gene3D" id="3.40.50.300">
    <property type="entry name" value="P-loop containing nucleotide triphosphate hydrolases"/>
    <property type="match status" value="2"/>
</dbReference>
<dbReference type="Proteomes" id="UP000619534">
    <property type="component" value="Unassembled WGS sequence"/>
</dbReference>
<keyword evidence="2" id="KW-1133">Transmembrane helix</keyword>
<feature type="coiled-coil region" evidence="1">
    <location>
        <begin position="658"/>
        <end position="821"/>
    </location>
</feature>
<dbReference type="PANTHER" id="PTHR41259">
    <property type="entry name" value="DOUBLE-STRAND BREAK REPAIR RAD50 ATPASE, PUTATIVE-RELATED"/>
    <property type="match status" value="1"/>
</dbReference>
<evidence type="ECO:0000256" key="2">
    <source>
        <dbReference type="SAM" id="Phobius"/>
    </source>
</evidence>
<evidence type="ECO:0000313" key="5">
    <source>
        <dbReference type="Proteomes" id="UP000619534"/>
    </source>
</evidence>
<keyword evidence="1" id="KW-0175">Coiled coil</keyword>
<dbReference type="EMBL" id="BMCJ01000001">
    <property type="protein sequence ID" value="GGC73798.1"/>
    <property type="molecule type" value="Genomic_DNA"/>
</dbReference>
<comment type="caution">
    <text evidence="4">The sequence shown here is derived from an EMBL/GenBank/DDBJ whole genome shotgun (WGS) entry which is preliminary data.</text>
</comment>
<name>A0ABQ1NH98_9BACI</name>
<feature type="coiled-coil region" evidence="1">
    <location>
        <begin position="523"/>
        <end position="627"/>
    </location>
</feature>
<dbReference type="InterPro" id="IPR027417">
    <property type="entry name" value="P-loop_NTPase"/>
</dbReference>